<name>A0ABR3PCU6_9PEZI</name>
<dbReference type="HAMAP" id="MF_01678">
    <property type="entry name" value="Salvage_MtnA"/>
    <property type="match status" value="1"/>
</dbReference>
<dbReference type="NCBIfam" id="NF004326">
    <property type="entry name" value="PRK05720.1"/>
    <property type="match status" value="1"/>
</dbReference>
<keyword evidence="4" id="KW-0963">Cytoplasm</keyword>
<dbReference type="InterPro" id="IPR005251">
    <property type="entry name" value="IF-M1Pi"/>
</dbReference>
<comment type="caution">
    <text evidence="5">The sequence shown here is derived from an EMBL/GenBank/DDBJ whole genome shotgun (WGS) entry which is preliminary data.</text>
</comment>
<keyword evidence="6" id="KW-1185">Reference proteome</keyword>
<dbReference type="PANTHER" id="PTHR43475:SF1">
    <property type="entry name" value="METHYLTHIORIBOSE-1-PHOSPHATE ISOMERASE"/>
    <property type="match status" value="1"/>
</dbReference>
<evidence type="ECO:0000313" key="6">
    <source>
        <dbReference type="Proteomes" id="UP001562354"/>
    </source>
</evidence>
<comment type="pathway">
    <text evidence="4">Amino-acid biosynthesis; L-methionine biosynthesis via salvage pathway; L-methionine from S-methyl-5-thio-alpha-D-ribose 1-phosphate: step 1/6.</text>
</comment>
<keyword evidence="3 4" id="KW-0413">Isomerase</keyword>
<evidence type="ECO:0000313" key="5">
    <source>
        <dbReference type="EMBL" id="KAL1303946.1"/>
    </source>
</evidence>
<keyword evidence="2 4" id="KW-0486">Methionine biosynthesis</keyword>
<dbReference type="SUPFAM" id="SSF100950">
    <property type="entry name" value="NagB/RpiA/CoA transferase-like"/>
    <property type="match status" value="1"/>
</dbReference>
<evidence type="ECO:0000256" key="3">
    <source>
        <dbReference type="ARBA" id="ARBA00023235"/>
    </source>
</evidence>
<keyword evidence="4" id="KW-0539">Nucleus</keyword>
<evidence type="ECO:0000256" key="4">
    <source>
        <dbReference type="HAMAP-Rule" id="MF_03119"/>
    </source>
</evidence>
<evidence type="ECO:0000256" key="2">
    <source>
        <dbReference type="ARBA" id="ARBA00023167"/>
    </source>
</evidence>
<dbReference type="EMBL" id="JBFMKM010000009">
    <property type="protein sequence ID" value="KAL1303946.1"/>
    <property type="molecule type" value="Genomic_DNA"/>
</dbReference>
<dbReference type="Pfam" id="PF01008">
    <property type="entry name" value="IF-2B"/>
    <property type="match status" value="1"/>
</dbReference>
<organism evidence="5 6">
    <name type="scientific">Neodothiora populina</name>
    <dbReference type="NCBI Taxonomy" id="2781224"/>
    <lineage>
        <taxon>Eukaryota</taxon>
        <taxon>Fungi</taxon>
        <taxon>Dikarya</taxon>
        <taxon>Ascomycota</taxon>
        <taxon>Pezizomycotina</taxon>
        <taxon>Dothideomycetes</taxon>
        <taxon>Dothideomycetidae</taxon>
        <taxon>Dothideales</taxon>
        <taxon>Dothioraceae</taxon>
        <taxon>Neodothiora</taxon>
    </lineage>
</organism>
<feature type="active site" description="Proton donor" evidence="4">
    <location>
        <position position="255"/>
    </location>
</feature>
<dbReference type="InterPro" id="IPR011559">
    <property type="entry name" value="Initiation_fac_2B_a/b/d"/>
</dbReference>
<dbReference type="InterPro" id="IPR037171">
    <property type="entry name" value="NagB/RpiA_transferase-like"/>
</dbReference>
<evidence type="ECO:0000256" key="1">
    <source>
        <dbReference type="ARBA" id="ARBA00022605"/>
    </source>
</evidence>
<comment type="subcellular location">
    <subcellularLocation>
        <location evidence="4">Cytoplasm</location>
    </subcellularLocation>
    <subcellularLocation>
        <location evidence="4">Nucleus</location>
    </subcellularLocation>
</comment>
<dbReference type="InterPro" id="IPR042529">
    <property type="entry name" value="IF_2B-like_C"/>
</dbReference>
<dbReference type="Proteomes" id="UP001562354">
    <property type="component" value="Unassembled WGS sequence"/>
</dbReference>
<dbReference type="InterPro" id="IPR000649">
    <property type="entry name" value="IF-2B-related"/>
</dbReference>
<dbReference type="NCBIfam" id="TIGR00524">
    <property type="entry name" value="eIF-2B_rel"/>
    <property type="match status" value="1"/>
</dbReference>
<dbReference type="EC" id="5.3.1.23" evidence="4"/>
<dbReference type="PANTHER" id="PTHR43475">
    <property type="entry name" value="METHYLTHIORIBOSE-1-PHOSPHATE ISOMERASE"/>
    <property type="match status" value="1"/>
</dbReference>
<accession>A0ABR3PCU6</accession>
<dbReference type="Gene3D" id="1.20.120.420">
    <property type="entry name" value="translation initiation factor eif-2b, domain 1"/>
    <property type="match status" value="1"/>
</dbReference>
<dbReference type="GeneID" id="95974099"/>
<reference evidence="5 6" key="1">
    <citation type="submission" date="2024-07" db="EMBL/GenBank/DDBJ databases">
        <title>Draft sequence of the Neodothiora populina.</title>
        <authorList>
            <person name="Drown D.D."/>
            <person name="Schuette U.S."/>
            <person name="Buechlein A.B."/>
            <person name="Rusch D.R."/>
            <person name="Winton L.W."/>
            <person name="Adams G.A."/>
        </authorList>
    </citation>
    <scope>NUCLEOTIDE SEQUENCE [LARGE SCALE GENOMIC DNA]</scope>
    <source>
        <strain evidence="5 6">CPC 39397</strain>
    </source>
</reference>
<comment type="similarity">
    <text evidence="4">Belongs to the eIF-2B alpha/beta/delta subunits family. MtnA subfamily.</text>
</comment>
<dbReference type="InterPro" id="IPR027363">
    <property type="entry name" value="M1Pi_N"/>
</dbReference>
<keyword evidence="1 4" id="KW-0028">Amino-acid biosynthesis</keyword>
<feature type="site" description="Transition state stabilizer" evidence="4">
    <location>
        <position position="171"/>
    </location>
</feature>
<comment type="catalytic activity">
    <reaction evidence="4">
        <text>5-(methylsulfanyl)-alpha-D-ribose 1-phosphate = 5-(methylsulfanyl)-D-ribulose 1-phosphate</text>
        <dbReference type="Rhea" id="RHEA:19989"/>
        <dbReference type="ChEBI" id="CHEBI:58533"/>
        <dbReference type="ChEBI" id="CHEBI:58548"/>
        <dbReference type="EC" id="5.3.1.23"/>
    </reaction>
</comment>
<dbReference type="NCBIfam" id="TIGR00512">
    <property type="entry name" value="salvage_mtnA"/>
    <property type="match status" value="1"/>
</dbReference>
<proteinExistence type="inferred from homology"/>
<protein>
    <recommendedName>
        <fullName evidence="4">Methylthioribose-1-phosphate isomerase</fullName>
        <shortName evidence="4">M1Pi</shortName>
        <shortName evidence="4">MTR-1-P isomerase</shortName>
        <ecNumber evidence="4">5.3.1.23</ecNumber>
    </recommendedName>
    <alternativeName>
        <fullName evidence="4">S-methyl-5-thioribose-1-phosphate isomerase</fullName>
    </alternativeName>
    <alternativeName>
        <fullName evidence="4">Translation initiation factor eIF-2B subunit alpha/beta/delta-like protein</fullName>
    </alternativeName>
</protein>
<dbReference type="Gene3D" id="3.40.50.10470">
    <property type="entry name" value="Translation initiation factor eif-2b, domain 2"/>
    <property type="match status" value="1"/>
</dbReference>
<sequence length="394" mass="41905">MVLQAIKYKRGELQILDQLKLPHAEVYDEVKTSTDAWHAIKDMRTRGAPAIAIVAALGLAVEIENIAAKNELSSIAEEVEVFVKEKLDYLVTSRPTAVNLADASRKLQKVVQTASAAEGSSGSSVKDAYLRAAEQMLVDDVSDNEAIGRHGAEWILKHASQSGQVSILTHCNTGSLATAGYGTALGVIRSVHGQGALKRAYCTETRPYNQGSRLTAFELVHDKIPATLITDSMAAALLRLRGPVDNIAAIVVGADRVAANGDTANKVGTYSLAILAKQHGVKFLVAAPRTTIDLETKSGADITIEERAGKEMTMIKGPRYNGSTLDLTQVETVSIAANGIDVWNPAFDVTPAELIDGVVTEMGVVEKGSDGVFHFESIFEAGKLGVKPSTVEGL</sequence>
<gene>
    <name evidence="4" type="primary">MRI1</name>
    <name evidence="5" type="ORF">AAFC00_000396</name>
</gene>
<dbReference type="RefSeq" id="XP_069200221.1">
    <property type="nucleotide sequence ID" value="XM_069343670.1"/>
</dbReference>
<comment type="function">
    <text evidence="4">Catalyzes the interconversion of methylthioribose-1-phosphate (MTR-1-P) into methylthioribulose-1-phosphate (MTRu-1-P).</text>
</comment>